<dbReference type="SUPFAM" id="SSF52058">
    <property type="entry name" value="L domain-like"/>
    <property type="match status" value="1"/>
</dbReference>
<reference evidence="3" key="1">
    <citation type="submission" date="2012-05" db="EMBL/GenBank/DDBJ databases">
        <title>Whole Genome Assembly of Lutzomyia longipalpis.</title>
        <authorList>
            <person name="Richards S."/>
            <person name="Qu C."/>
            <person name="Dillon R."/>
            <person name="Worley K."/>
            <person name="Scherer S."/>
            <person name="Batterton M."/>
            <person name="Taylor A."/>
            <person name="Hawes A."/>
            <person name="Hernandez B."/>
            <person name="Kovar C."/>
            <person name="Mandapat C."/>
            <person name="Pham C."/>
            <person name="Qu C."/>
            <person name="Jing C."/>
            <person name="Bess C."/>
            <person name="Bandaranaike D."/>
            <person name="Ngo D."/>
            <person name="Ongeri F."/>
            <person name="Arias F."/>
            <person name="Lara F."/>
            <person name="Weissenberger G."/>
            <person name="Kamau G."/>
            <person name="Han H."/>
            <person name="Shen H."/>
            <person name="Dinh H."/>
            <person name="Khalil I."/>
            <person name="Jones J."/>
            <person name="Shafer J."/>
            <person name="Jayaseelan J."/>
            <person name="Quiroz J."/>
            <person name="Blankenburg K."/>
            <person name="Nguyen L."/>
            <person name="Jackson L."/>
            <person name="Francisco L."/>
            <person name="Tang L.-Y."/>
            <person name="Pu L.-L."/>
            <person name="Perales L."/>
            <person name="Lorensuhewa L."/>
            <person name="Munidasa M."/>
            <person name="Coyle M."/>
            <person name="Taylor M."/>
            <person name="Puazo M."/>
            <person name="Firestine M."/>
            <person name="Scheel M."/>
            <person name="Javaid M."/>
            <person name="Wang M."/>
            <person name="Li M."/>
            <person name="Tabassum N."/>
            <person name="Saada N."/>
            <person name="Osuji N."/>
            <person name="Aqrawi P."/>
            <person name="Fu Q."/>
            <person name="Thornton R."/>
            <person name="Raj R."/>
            <person name="Goodspeed R."/>
            <person name="Mata R."/>
            <person name="Najjar R."/>
            <person name="Gubbala S."/>
            <person name="Lee S."/>
            <person name="Denson S."/>
            <person name="Patil S."/>
            <person name="Macmil S."/>
            <person name="Qi S."/>
            <person name="Matskevitch T."/>
            <person name="Palculict T."/>
            <person name="Mathew T."/>
            <person name="Vee V."/>
            <person name="Velamala V."/>
            <person name="Korchina V."/>
            <person name="Cai W."/>
            <person name="Liu W."/>
            <person name="Dai W."/>
            <person name="Zou X."/>
            <person name="Zhu Y."/>
            <person name="Zhang Y."/>
            <person name="Wu Y.-Q."/>
            <person name="Xin Y."/>
            <person name="Nazarath L."/>
            <person name="Kovar C."/>
            <person name="Han Y."/>
            <person name="Muzny D."/>
            <person name="Gibbs R."/>
        </authorList>
    </citation>
    <scope>NUCLEOTIDE SEQUENCE [LARGE SCALE GENOMIC DNA]</scope>
    <source>
        <strain evidence="3">Jacobina</strain>
    </source>
</reference>
<evidence type="ECO:0000313" key="3">
    <source>
        <dbReference type="Proteomes" id="UP000092461"/>
    </source>
</evidence>
<accession>A0A1B0GI79</accession>
<dbReference type="InterPro" id="IPR043313">
    <property type="entry name" value="LRMDA"/>
</dbReference>
<dbReference type="PROSITE" id="PS51450">
    <property type="entry name" value="LRR"/>
    <property type="match status" value="1"/>
</dbReference>
<dbReference type="EnsemblMetazoa" id="LLOJ004284-RA">
    <property type="protein sequence ID" value="LLOJ004284-PA"/>
    <property type="gene ID" value="LLOJ004284"/>
</dbReference>
<dbReference type="FunFam" id="3.80.10.10:FF:000695">
    <property type="entry name" value="leucine-rich melanocyte differentiation-associated protein"/>
    <property type="match status" value="1"/>
</dbReference>
<dbReference type="InterPro" id="IPR032675">
    <property type="entry name" value="LRR_dom_sf"/>
</dbReference>
<dbReference type="EMBL" id="AJWK01013568">
    <property type="status" value="NOT_ANNOTATED_CDS"/>
    <property type="molecule type" value="Genomic_DNA"/>
</dbReference>
<sequence>MEINWSNVVFIESERRLILSELELHEIPDPIINLYHNRVNQLDISFNKLTSISGISLFTSMEELILDNNQLGDITFTRNSNLKLLSLNNNMIRNLDYLLENIEKSFPRLDYLSLLGNPCCPFPIYTGSIDEKKYQKYREKVLHCLPKLQFLDSTPVSLAERMKLLEKLPPIYPAECDRSVEKFTQISGLVRKTFSSIHQGRFGKNRPTTYNPLPPTVRVGQHRGAYVKCKFKYVGAHSEGNRFILNKDL</sequence>
<reference evidence="1" key="2">
    <citation type="journal article" date="2020" name="BMC">
        <title>Leishmania infection induces a limited differential gene expression in the sand fly midgut.</title>
        <authorList>
            <person name="Coutinho-Abreu I.V."/>
            <person name="Serafim T.D."/>
            <person name="Meneses C."/>
            <person name="Kamhawi S."/>
            <person name="Oliveira F."/>
            <person name="Valenzuela J.G."/>
        </authorList>
    </citation>
    <scope>NUCLEOTIDE SEQUENCE</scope>
    <source>
        <strain evidence="1">Jacobina</strain>
        <tissue evidence="1">Midgut</tissue>
    </source>
</reference>
<dbReference type="Proteomes" id="UP000092461">
    <property type="component" value="Unassembled WGS sequence"/>
</dbReference>
<dbReference type="PANTHER" id="PTHR46282:SF2">
    <property type="entry name" value="LEUCINE-RICH MELANOCYTE DIFFERENTIATION-ASSOCIATED PROTEIN"/>
    <property type="match status" value="1"/>
</dbReference>
<name>A0A1B0GI79_LUTLO</name>
<dbReference type="VEuPathDB" id="VectorBase:LLOJ004284"/>
<dbReference type="EMBL" id="GITU01009705">
    <property type="protein sequence ID" value="MBC1178408.1"/>
    <property type="molecule type" value="Transcribed_RNA"/>
</dbReference>
<dbReference type="AlphaFoldDB" id="A0A1B0GI79"/>
<evidence type="ECO:0000313" key="1">
    <source>
        <dbReference type="EMBL" id="MBC1178408.1"/>
    </source>
</evidence>
<dbReference type="InterPro" id="IPR001611">
    <property type="entry name" value="Leu-rich_rpt"/>
</dbReference>
<reference evidence="2" key="3">
    <citation type="submission" date="2020-05" db="UniProtKB">
        <authorList>
            <consortium name="EnsemblMetazoa"/>
        </authorList>
    </citation>
    <scope>IDENTIFICATION</scope>
    <source>
        <strain evidence="2">Jacobina</strain>
    </source>
</reference>
<proteinExistence type="predicted"/>
<organism evidence="2 3">
    <name type="scientific">Lutzomyia longipalpis</name>
    <name type="common">Sand fly</name>
    <dbReference type="NCBI Taxonomy" id="7200"/>
    <lineage>
        <taxon>Eukaryota</taxon>
        <taxon>Metazoa</taxon>
        <taxon>Ecdysozoa</taxon>
        <taxon>Arthropoda</taxon>
        <taxon>Hexapoda</taxon>
        <taxon>Insecta</taxon>
        <taxon>Pterygota</taxon>
        <taxon>Neoptera</taxon>
        <taxon>Endopterygota</taxon>
        <taxon>Diptera</taxon>
        <taxon>Nematocera</taxon>
        <taxon>Psychodoidea</taxon>
        <taxon>Psychodidae</taxon>
        <taxon>Lutzomyia</taxon>
        <taxon>Lutzomyia</taxon>
    </lineage>
</organism>
<protein>
    <submittedName>
        <fullName evidence="1">Putative u2-associated snrnp a' protein</fullName>
    </submittedName>
</protein>
<dbReference type="PANTHER" id="PTHR46282">
    <property type="entry name" value="LEUCINE-RICH MELANOCYTE DIFFERENTIATION-ASSOCIATED PROTEIN"/>
    <property type="match status" value="1"/>
</dbReference>
<evidence type="ECO:0000313" key="2">
    <source>
        <dbReference type="EnsemblMetazoa" id="LLOJ004284-PA"/>
    </source>
</evidence>
<dbReference type="Gene3D" id="3.80.10.10">
    <property type="entry name" value="Ribonuclease Inhibitor"/>
    <property type="match status" value="1"/>
</dbReference>
<dbReference type="VEuPathDB" id="VectorBase:LLONM1_011780"/>
<keyword evidence="3" id="KW-1185">Reference proteome</keyword>